<dbReference type="AlphaFoldDB" id="A0A318Q9F1"/>
<feature type="transmembrane region" description="Helical" evidence="1">
    <location>
        <begin position="113"/>
        <end position="134"/>
    </location>
</feature>
<gene>
    <name evidence="2" type="ORF">CFR71_09645</name>
</gene>
<comment type="caution">
    <text evidence="2">The sequence shown here is derived from an EMBL/GenBank/DDBJ whole genome shotgun (WGS) entry which is preliminary data.</text>
</comment>
<feature type="transmembrane region" description="Helical" evidence="1">
    <location>
        <begin position="337"/>
        <end position="360"/>
    </location>
</feature>
<proteinExistence type="predicted"/>
<accession>A0A318Q9F1</accession>
<evidence type="ECO:0000313" key="2">
    <source>
        <dbReference type="EMBL" id="PYD75350.1"/>
    </source>
</evidence>
<keyword evidence="1" id="KW-0812">Transmembrane</keyword>
<dbReference type="EMBL" id="NOXG01000010">
    <property type="protein sequence ID" value="PYD75350.1"/>
    <property type="molecule type" value="Genomic_DNA"/>
</dbReference>
<organism evidence="2 3">
    <name type="scientific">Novacetimonas pomaceti</name>
    <dbReference type="NCBI Taxonomy" id="2021998"/>
    <lineage>
        <taxon>Bacteria</taxon>
        <taxon>Pseudomonadati</taxon>
        <taxon>Pseudomonadota</taxon>
        <taxon>Alphaproteobacteria</taxon>
        <taxon>Acetobacterales</taxon>
        <taxon>Acetobacteraceae</taxon>
        <taxon>Novacetimonas</taxon>
    </lineage>
</organism>
<feature type="transmembrane region" description="Helical" evidence="1">
    <location>
        <begin position="232"/>
        <end position="247"/>
    </location>
</feature>
<name>A0A318Q9F1_9PROT</name>
<feature type="transmembrane region" description="Helical" evidence="1">
    <location>
        <begin position="438"/>
        <end position="457"/>
    </location>
</feature>
<feature type="transmembrane region" description="Helical" evidence="1">
    <location>
        <begin position="146"/>
        <end position="167"/>
    </location>
</feature>
<feature type="transmembrane region" description="Helical" evidence="1">
    <location>
        <begin position="469"/>
        <end position="488"/>
    </location>
</feature>
<keyword evidence="1" id="KW-1133">Transmembrane helix</keyword>
<keyword evidence="1" id="KW-0472">Membrane</keyword>
<feature type="transmembrane region" description="Helical" evidence="1">
    <location>
        <begin position="366"/>
        <end position="388"/>
    </location>
</feature>
<reference evidence="2 3" key="1">
    <citation type="submission" date="2017-07" db="EMBL/GenBank/DDBJ databases">
        <title>A draft genome sequence of Komagataeibacter sp. T5K1.</title>
        <authorList>
            <person name="Skraban J."/>
            <person name="Cleenwerck I."/>
            <person name="Vandamme P."/>
            <person name="Trcek J."/>
        </authorList>
    </citation>
    <scope>NUCLEOTIDE SEQUENCE [LARGE SCALE GENOMIC DNA]</scope>
    <source>
        <strain evidence="2 3">T5K1</strain>
    </source>
</reference>
<sequence length="489" mass="52556">MEKSFTKNLYDFKVLPGQPFQTASDTLCPGNFVLGKRTGMHRGPVCGFRDMGIHASMTRTARPPACSAAGGRTKGAIMTQWHDRAWGMWRYLVLRGRFFIQASDAVVARHWQWFLFAGLLTPGLPVVSLFMVPADLFAQDLSAAHAFGWHFGVTLLFEAGALAWVLPQRRFLRGGAFRDYIRTLPISGIARCTVSSVLLCVVDILLFAPVAIGVGMMEHATIFDLACDIEKTLAFVAIILMVQLGIVERLPFLLLAGLPADIVFAAAASIADSTAAMLVLSGAVACALPCAVLDMRAERFRACRAGKVGRPVGRLRPKARLPAVWRVQFGILARNPVISAGCAVLSVAVPVGAGALIRAFDYDGRAPVAIVVGMAIVAFVLANLYRLLADAHAMARPLFMTLPLSRHFWPIRDCCLVVGLGMVPLIVFGGILLAHRLVSLWALMGLAAGYVVLLALLRVVVGTDTRFRFMLAAAFSIAWAGAAIAGVSG</sequence>
<feature type="transmembrane region" description="Helical" evidence="1">
    <location>
        <begin position="188"/>
        <end position="212"/>
    </location>
</feature>
<dbReference type="Proteomes" id="UP000247609">
    <property type="component" value="Unassembled WGS sequence"/>
</dbReference>
<evidence type="ECO:0000313" key="3">
    <source>
        <dbReference type="Proteomes" id="UP000247609"/>
    </source>
</evidence>
<evidence type="ECO:0000256" key="1">
    <source>
        <dbReference type="SAM" id="Phobius"/>
    </source>
</evidence>
<feature type="transmembrane region" description="Helical" evidence="1">
    <location>
        <begin position="409"/>
        <end position="432"/>
    </location>
</feature>
<feature type="transmembrane region" description="Helical" evidence="1">
    <location>
        <begin position="277"/>
        <end position="295"/>
    </location>
</feature>
<protein>
    <submittedName>
        <fullName evidence="2">Uncharacterized protein</fullName>
    </submittedName>
</protein>
<feature type="transmembrane region" description="Helical" evidence="1">
    <location>
        <begin position="252"/>
        <end position="271"/>
    </location>
</feature>